<proteinExistence type="predicted"/>
<name>A0ABP5KH68_9ACTN</name>
<dbReference type="InterPro" id="IPR030934">
    <property type="entry name" value="Intein_C"/>
</dbReference>
<dbReference type="InterPro" id="IPR036844">
    <property type="entry name" value="Hint_dom_sf"/>
</dbReference>
<evidence type="ECO:0000259" key="7">
    <source>
        <dbReference type="SMART" id="SM00560"/>
    </source>
</evidence>
<dbReference type="InterPro" id="IPR006311">
    <property type="entry name" value="TAT_signal"/>
</dbReference>
<evidence type="ECO:0000256" key="5">
    <source>
        <dbReference type="SAM" id="SignalP"/>
    </source>
</evidence>
<dbReference type="SMART" id="SM00560">
    <property type="entry name" value="LamGL"/>
    <property type="match status" value="1"/>
</dbReference>
<feature type="compositionally biased region" description="Low complexity" evidence="4">
    <location>
        <begin position="776"/>
        <end position="806"/>
    </location>
</feature>
<keyword evidence="3" id="KW-0175">Coiled coil</keyword>
<dbReference type="PROSITE" id="PS50818">
    <property type="entry name" value="INTEIN_C_TER"/>
    <property type="match status" value="1"/>
</dbReference>
<feature type="compositionally biased region" description="Low complexity" evidence="4">
    <location>
        <begin position="746"/>
        <end position="755"/>
    </location>
</feature>
<evidence type="ECO:0000313" key="9">
    <source>
        <dbReference type="Proteomes" id="UP001422759"/>
    </source>
</evidence>
<dbReference type="InterPro" id="IPR003587">
    <property type="entry name" value="Hint_dom_N"/>
</dbReference>
<feature type="compositionally biased region" description="Low complexity" evidence="4">
    <location>
        <begin position="816"/>
        <end position="825"/>
    </location>
</feature>
<feature type="chain" id="PRO_5047085210" description="Intein" evidence="5">
    <location>
        <begin position="29"/>
        <end position="1694"/>
    </location>
</feature>
<dbReference type="EMBL" id="BAAANT010000002">
    <property type="protein sequence ID" value="GAA2132236.1"/>
    <property type="molecule type" value="Genomic_DNA"/>
</dbReference>
<feature type="compositionally biased region" description="Basic and acidic residues" evidence="4">
    <location>
        <begin position="727"/>
        <end position="745"/>
    </location>
</feature>
<evidence type="ECO:0000256" key="4">
    <source>
        <dbReference type="SAM" id="MobiDB-lite"/>
    </source>
</evidence>
<dbReference type="InterPro" id="IPR006558">
    <property type="entry name" value="LamG-like"/>
</dbReference>
<feature type="compositionally biased region" description="Low complexity" evidence="4">
    <location>
        <begin position="1186"/>
        <end position="1216"/>
    </location>
</feature>
<feature type="domain" description="Hint" evidence="6">
    <location>
        <begin position="1414"/>
        <end position="1510"/>
    </location>
</feature>
<keyword evidence="1 5" id="KW-0732">Signal</keyword>
<evidence type="ECO:0008006" key="10">
    <source>
        <dbReference type="Google" id="ProtNLM"/>
    </source>
</evidence>
<dbReference type="PROSITE" id="PS51318">
    <property type="entry name" value="TAT"/>
    <property type="match status" value="1"/>
</dbReference>
<dbReference type="Gene3D" id="2.170.16.10">
    <property type="entry name" value="Hedgehog/Intein (Hint) domain"/>
    <property type="match status" value="1"/>
</dbReference>
<feature type="coiled-coil region" evidence="3">
    <location>
        <begin position="953"/>
        <end position="980"/>
    </location>
</feature>
<keyword evidence="2" id="KW-1015">Disulfide bond</keyword>
<protein>
    <recommendedName>
        <fullName evidence="10">Intein</fullName>
    </recommendedName>
</protein>
<evidence type="ECO:0000256" key="1">
    <source>
        <dbReference type="ARBA" id="ARBA00022729"/>
    </source>
</evidence>
<dbReference type="SMART" id="SM00306">
    <property type="entry name" value="HintN"/>
    <property type="match status" value="1"/>
</dbReference>
<feature type="domain" description="LamG-like jellyroll fold" evidence="7">
    <location>
        <begin position="120"/>
        <end position="268"/>
    </location>
</feature>
<dbReference type="InterPro" id="IPR006141">
    <property type="entry name" value="Intein_N"/>
</dbReference>
<dbReference type="PROSITE" id="PS50817">
    <property type="entry name" value="INTEIN_N_TER"/>
    <property type="match status" value="1"/>
</dbReference>
<dbReference type="InterPro" id="IPR041436">
    <property type="entry name" value="RNAse_A_bac"/>
</dbReference>
<keyword evidence="9" id="KW-1185">Reference proteome</keyword>
<dbReference type="Pfam" id="PF07591">
    <property type="entry name" value="PT-HINT"/>
    <property type="match status" value="1"/>
</dbReference>
<dbReference type="Proteomes" id="UP001422759">
    <property type="component" value="Unassembled WGS sequence"/>
</dbReference>
<feature type="region of interest" description="Disordered" evidence="4">
    <location>
        <begin position="721"/>
        <end position="829"/>
    </location>
</feature>
<accession>A0ABP5KH68</accession>
<feature type="signal peptide" evidence="5">
    <location>
        <begin position="1"/>
        <end position="28"/>
    </location>
</feature>
<reference evidence="9" key="1">
    <citation type="journal article" date="2019" name="Int. J. Syst. Evol. Microbiol.">
        <title>The Global Catalogue of Microorganisms (GCM) 10K type strain sequencing project: providing services to taxonomists for standard genome sequencing and annotation.</title>
        <authorList>
            <consortium name="The Broad Institute Genomics Platform"/>
            <consortium name="The Broad Institute Genome Sequencing Center for Infectious Disease"/>
            <person name="Wu L."/>
            <person name="Ma J."/>
        </authorList>
    </citation>
    <scope>NUCLEOTIDE SEQUENCE [LARGE SCALE GENOMIC DNA]</scope>
    <source>
        <strain evidence="9">JCM 14560</strain>
    </source>
</reference>
<dbReference type="Gene3D" id="2.60.120.200">
    <property type="match status" value="1"/>
</dbReference>
<dbReference type="Pfam" id="PF18431">
    <property type="entry name" value="RNAse_A_bac"/>
    <property type="match status" value="1"/>
</dbReference>
<dbReference type="SUPFAM" id="SSF49899">
    <property type="entry name" value="Concanavalin A-like lectins/glucanases"/>
    <property type="match status" value="1"/>
</dbReference>
<comment type="caution">
    <text evidence="8">The sequence shown here is derived from an EMBL/GenBank/DDBJ whole genome shotgun (WGS) entry which is preliminary data.</text>
</comment>
<dbReference type="CDD" id="cd00081">
    <property type="entry name" value="Hint"/>
    <property type="match status" value="1"/>
</dbReference>
<gene>
    <name evidence="8" type="ORF">GCM10009760_06980</name>
</gene>
<evidence type="ECO:0000313" key="8">
    <source>
        <dbReference type="EMBL" id="GAA2132236.1"/>
    </source>
</evidence>
<dbReference type="InterPro" id="IPR013320">
    <property type="entry name" value="ConA-like_dom_sf"/>
</dbReference>
<evidence type="ECO:0000256" key="2">
    <source>
        <dbReference type="ARBA" id="ARBA00023157"/>
    </source>
</evidence>
<dbReference type="SUPFAM" id="SSF51294">
    <property type="entry name" value="Hedgehog/intein (Hint) domain"/>
    <property type="match status" value="1"/>
</dbReference>
<feature type="region of interest" description="Disordered" evidence="4">
    <location>
        <begin position="1174"/>
        <end position="1219"/>
    </location>
</feature>
<evidence type="ECO:0000256" key="3">
    <source>
        <dbReference type="SAM" id="Coils"/>
    </source>
</evidence>
<evidence type="ECO:0000259" key="6">
    <source>
        <dbReference type="SMART" id="SM00306"/>
    </source>
</evidence>
<organism evidence="8 9">
    <name type="scientific">Kitasatospora kazusensis</name>
    <dbReference type="NCBI Taxonomy" id="407974"/>
    <lineage>
        <taxon>Bacteria</taxon>
        <taxon>Bacillati</taxon>
        <taxon>Actinomycetota</taxon>
        <taxon>Actinomycetes</taxon>
        <taxon>Kitasatosporales</taxon>
        <taxon>Streptomycetaceae</taxon>
        <taxon>Kitasatospora</taxon>
    </lineage>
</organism>
<sequence length="1694" mass="172834">MRKKVPRHAGVARRALAQVLGATAVATAASLVVAVAPATAHATARVAADAVSATELAYYPLSDGSGTTAHNYVPGADGALSASGTRWDFDGWADTQHPDSLYLDGSAGQASTPVPVATDRSFAVAAWVSDRTTPFIPPAARVLLSEDGSQVSGFALKMNADRTWQFSMPTSDSANAAWDTAAAPSPTPAPDPFGKPTWMHLTGVYDAAKGEIRLYVNGTKVASAPHTSTWKASGGLQIGRGLSAGAPADHLLGDVQEVHAWQGTLTDADITRVVAAPSAPDYMAQAAKVRDAVCRLGYAFHTGGPAVKAAALAGLSGSDAQKITASTSFIGPNSTDRDAALAKTDELNKRHDAWNSQLAGLTGPPARSDWDFQHSPDFGKEIGGFYGNRIFLDDLSFTDAELSPRASQTSVDAAVKVYNARYGQDTPANAGDRQTWENVLHPKDPTKPLQADDYRMFLQYGGFPTAAPAPGSVDFRTDVEALKVRFAGCTSTYPIDPHNVLKPESMSAAAEWKAELDAQAGPRADILAAESIASADLATASEAMVEAVGRSWTAGQLTKWQAYWLNFKPKDSLSFPKPAIFDQVKRAIADDQNRAKAQLDIANKAAAEAQSQAAKVTAAQATAGAIAAANNTPYGRGLAYAQQSAQVAKASAAAAQAAAKSTETAYNATKANSADSAALVALAQTQAHGQQAEFQRAAAQEAADQAHTAAVAAKAQAAQAAQQAARAHTDRATAEKAEQTARDAAGRAAQQQAVAEQERGKAAQFRATADSERAKAGAAEATAKSQDDAAQAARDKAQAAAGTAATKRSDAEAAEAKAATARNTAWDSEARRDALAAKAAASEAAAAAADGTQSAADARSAATQARAEADDAGTAATAARAAAVDATTAAVAARQAATEATGAADRSQAAANAAGADAATTKAQAATAHSAAADAINATDQANGNANIAQAMAGKAKTEADAAKADAAAARAEADQAQAGSAVTAGQAYAAALAASAAGDSAAAVTRPANDAIALGTPFRETDSSAGLAVLVGQDAKTFAQQQDALAKAKAAQATQAAKDAAAAAAKADKDAKAAAQSAATAASEAANALQSAADAHASAAAAATDAAAAAKADADTAQLNAQAQQSAAAAATAAAAAAGDAAAARNSATAAEQDAASARQAASAATTAADQARAAATQADKDATAAEQAAANARQSAEQAQQAAQQADAQQAQTTLSNGGASGIAHMFTQQKIVPLEDPKPENDCVVGFGNSGCDVTFTLHFSLTIDFYVCDDPSAPGDVTAATCPAASITWLGNQTSEQTAHVKKHFSTFDLAKIIDTAFLKGLWVGLTDDFVNCSKGSVSGCLWAASWFVPPAKIAKAADLARALDAALVTGVGVTDAFKALKALDLDAKALAAIEAEVHVVEDALGGCLRNSFTGDTQVLMADGSHKAIRSVRIGDRLTATDPATGELRAEPVTAAFAHGTEHLVDISLADSGRLTSTTGHRVYVTQRGWVFASELRTGDLLRAEDGTVHAVSALRDRDGLAPQTVYDLTVDGLHTFYVRTAGARPQDLLVHNCNNLAADGLNYPDLAHTLTEHVNVTPEKAIELAEKKLERGLAGINGVFIDEQLAQQVTDYGIANDVVNRPRKLANWLSGSSTANYEIPVIFGAKNSIGTMYKADGSFAAAGNRAMVVLKKMPGHSRGYIVLTAFPVG</sequence>